<feature type="region of interest" description="Disordered" evidence="1">
    <location>
        <begin position="1"/>
        <end position="42"/>
    </location>
</feature>
<dbReference type="InterPro" id="IPR024467">
    <property type="entry name" value="Xre/MbcA/ParS-like_toxin-bd"/>
</dbReference>
<sequence length="213" mass="22135">MSKPAKPPTPAKGAAEASAKPAKAAPSRGRREAARSVRDAAAYPLPTSKRSLSVKEPLAAEAYGAPATLNGYVAYLRTATPLQRVEAEREGVPARMVKHMASDMDLPAVRMFDILGIAKATAEAKAAQQARITGASGQAALGLIHLLGIARDIVDDSTDPAAPDFDAARWLGHWIEQPQAALGGQRPADLLDTPTGLSVVARLLGALASGAYQ</sequence>
<dbReference type="Pfam" id="PF20432">
    <property type="entry name" value="Xre-like-HTH"/>
    <property type="match status" value="1"/>
</dbReference>
<dbReference type="GO" id="GO:0003677">
    <property type="term" value="F:DNA binding"/>
    <property type="evidence" value="ECO:0007669"/>
    <property type="project" value="InterPro"/>
</dbReference>
<feature type="domain" description="Antitoxin Xre-like helix-turn-helix" evidence="3">
    <location>
        <begin position="84"/>
        <end position="143"/>
    </location>
</feature>
<evidence type="ECO:0000259" key="3">
    <source>
        <dbReference type="Pfam" id="PF20432"/>
    </source>
</evidence>
<proteinExistence type="predicted"/>
<feature type="compositionally biased region" description="Low complexity" evidence="1">
    <location>
        <begin position="11"/>
        <end position="27"/>
    </location>
</feature>
<name>A0A0S2DGB1_LYSEN</name>
<evidence type="ECO:0000256" key="1">
    <source>
        <dbReference type="SAM" id="MobiDB-lite"/>
    </source>
</evidence>
<dbReference type="PATRIC" id="fig|69.6.peg.2175"/>
<evidence type="ECO:0000259" key="2">
    <source>
        <dbReference type="Pfam" id="PF09722"/>
    </source>
</evidence>
<accession>A0A0S2DGB1</accession>
<dbReference type="InterPro" id="IPR046847">
    <property type="entry name" value="Xre-like_HTH"/>
</dbReference>
<dbReference type="Pfam" id="PF09722">
    <property type="entry name" value="Xre_MbcA_ParS_C"/>
    <property type="match status" value="1"/>
</dbReference>
<feature type="compositionally biased region" description="Basic and acidic residues" evidence="1">
    <location>
        <begin position="29"/>
        <end position="38"/>
    </location>
</feature>
<organism evidence="4 5">
    <name type="scientific">Lysobacter enzymogenes</name>
    <dbReference type="NCBI Taxonomy" id="69"/>
    <lineage>
        <taxon>Bacteria</taxon>
        <taxon>Pseudomonadati</taxon>
        <taxon>Pseudomonadota</taxon>
        <taxon>Gammaproteobacteria</taxon>
        <taxon>Lysobacterales</taxon>
        <taxon>Lysobacteraceae</taxon>
        <taxon>Lysobacter</taxon>
    </lineage>
</organism>
<dbReference type="EMBL" id="CP013140">
    <property type="protein sequence ID" value="ALN57562.1"/>
    <property type="molecule type" value="Genomic_DNA"/>
</dbReference>
<dbReference type="Proteomes" id="UP000061569">
    <property type="component" value="Chromosome"/>
</dbReference>
<reference evidence="4 5" key="1">
    <citation type="submission" date="2015-11" db="EMBL/GenBank/DDBJ databases">
        <title>Genome sequences of Lysobacter enzymogenes strain C3 and Lysobacter antibioticus ATCC 29479.</title>
        <authorList>
            <person name="Kobayashi D.Y."/>
        </authorList>
    </citation>
    <scope>NUCLEOTIDE SEQUENCE [LARGE SCALE GENOMIC DNA]</scope>
    <source>
        <strain evidence="4 5">C3</strain>
    </source>
</reference>
<evidence type="ECO:0000313" key="4">
    <source>
        <dbReference type="EMBL" id="ALN57562.1"/>
    </source>
</evidence>
<gene>
    <name evidence="4" type="ORF">GLE_2213</name>
</gene>
<evidence type="ECO:0000313" key="5">
    <source>
        <dbReference type="Proteomes" id="UP000061569"/>
    </source>
</evidence>
<dbReference type="AlphaFoldDB" id="A0A0S2DGB1"/>
<protein>
    <submittedName>
        <fullName evidence="4">Uncharacterized protein</fullName>
    </submittedName>
</protein>
<feature type="compositionally biased region" description="Pro residues" evidence="1">
    <location>
        <begin position="1"/>
        <end position="10"/>
    </location>
</feature>
<feature type="domain" description="Antitoxin Xre/MbcA/ParS-like toxin-binding" evidence="2">
    <location>
        <begin position="168"/>
        <end position="210"/>
    </location>
</feature>
<dbReference type="KEGG" id="lez:GLE_2213"/>